<evidence type="ECO:0000256" key="1">
    <source>
        <dbReference type="ARBA" id="ARBA00009515"/>
    </source>
</evidence>
<proteinExistence type="inferred from homology"/>
<gene>
    <name evidence="4" type="ORF">NQ314_017124</name>
</gene>
<protein>
    <recommendedName>
        <fullName evidence="6">Apoptosis inhibitor 5</fullName>
    </recommendedName>
</protein>
<keyword evidence="5" id="KW-1185">Reference proteome</keyword>
<organism evidence="4 5">
    <name type="scientific">Rhamnusium bicolor</name>
    <dbReference type="NCBI Taxonomy" id="1586634"/>
    <lineage>
        <taxon>Eukaryota</taxon>
        <taxon>Metazoa</taxon>
        <taxon>Ecdysozoa</taxon>
        <taxon>Arthropoda</taxon>
        <taxon>Hexapoda</taxon>
        <taxon>Insecta</taxon>
        <taxon>Pterygota</taxon>
        <taxon>Neoptera</taxon>
        <taxon>Endopterygota</taxon>
        <taxon>Coleoptera</taxon>
        <taxon>Polyphaga</taxon>
        <taxon>Cucujiformia</taxon>
        <taxon>Chrysomeloidea</taxon>
        <taxon>Cerambycidae</taxon>
        <taxon>Lepturinae</taxon>
        <taxon>Rhagiini</taxon>
        <taxon>Rhamnusium</taxon>
    </lineage>
</organism>
<dbReference type="Proteomes" id="UP001162156">
    <property type="component" value="Unassembled WGS sequence"/>
</dbReference>
<dbReference type="InterPro" id="IPR011989">
    <property type="entry name" value="ARM-like"/>
</dbReference>
<comment type="similarity">
    <text evidence="1">Belongs to the API5 family.</text>
</comment>
<dbReference type="GO" id="GO:0043066">
    <property type="term" value="P:negative regulation of apoptotic process"/>
    <property type="evidence" value="ECO:0007669"/>
    <property type="project" value="TreeGrafter"/>
</dbReference>
<keyword evidence="2" id="KW-0053">Apoptosis</keyword>
<evidence type="ECO:0000313" key="5">
    <source>
        <dbReference type="Proteomes" id="UP001162156"/>
    </source>
</evidence>
<dbReference type="Pfam" id="PF05918">
    <property type="entry name" value="API5"/>
    <property type="match status" value="1"/>
</dbReference>
<dbReference type="AlphaFoldDB" id="A0AAV8WU11"/>
<dbReference type="GO" id="GO:0003723">
    <property type="term" value="F:RNA binding"/>
    <property type="evidence" value="ECO:0007669"/>
    <property type="project" value="TreeGrafter"/>
</dbReference>
<dbReference type="PANTHER" id="PTHR12758">
    <property type="entry name" value="APOPTOSIS INHIBITOR 5-RELATED"/>
    <property type="match status" value="1"/>
</dbReference>
<dbReference type="InterPro" id="IPR016024">
    <property type="entry name" value="ARM-type_fold"/>
</dbReference>
<sequence>MADTLEELYEKYNVLSDAKDKVSQHSKEYLECIEGTKGNDKEKKLAAQIISKFFKHFPSLQDQALNAILDLCEDDDSMIRISAMKVLPLLCKDAKEHVYKVADILAQLLQLEDQDYNTACNSLTQVFKEDSINTIKAIFNHVNSTDDNSAREKCIQFLYKKLIKVQDKLSSDIEDLLLEEGKKIIQDASATEFWVVMPYLTSSKLAKTIAGQKELVELVAERAEIDRDFDPLEEGNTDRIIMCVECANVESTKFLIYYCDQILPQWDAIGQLKDGSTLQYQLLKQLTELSAHCGKLENPSLHVVQIFDKLKQFMPLPPEDVDIDKMPNLDFTTVECLLYSFHRLARQCPDFLTADPSVLKDFRARLNYFSRGVGGCKKSLEKLHIKKEDDIKIKVAPAVLDNITSLIKDLFYTTPVYKCNVQLSFKTVDNKIKVDLEKDEENARLKIIELTVLAEQYKNRQQPTTSTKPLIDTHKQSQQDKTLEARKKRKRQILILTDENGYNYAKIISPSKPTGPQKRHVPITFDSSNGSSTKHVRSSKGSDNVKLYTPPSGKFSNNFQNYGKFYYLLFHIDFFIMICKTFL</sequence>
<name>A0AAV8WU11_9CUCU</name>
<dbReference type="SUPFAM" id="SSF48371">
    <property type="entry name" value="ARM repeat"/>
    <property type="match status" value="1"/>
</dbReference>
<dbReference type="GO" id="GO:0005634">
    <property type="term" value="C:nucleus"/>
    <property type="evidence" value="ECO:0007669"/>
    <property type="project" value="TreeGrafter"/>
</dbReference>
<evidence type="ECO:0000313" key="4">
    <source>
        <dbReference type="EMBL" id="KAJ8930113.1"/>
    </source>
</evidence>
<dbReference type="EMBL" id="JANEYF010004776">
    <property type="protein sequence ID" value="KAJ8930113.1"/>
    <property type="molecule type" value="Genomic_DNA"/>
</dbReference>
<evidence type="ECO:0000256" key="3">
    <source>
        <dbReference type="SAM" id="MobiDB-lite"/>
    </source>
</evidence>
<reference evidence="4" key="1">
    <citation type="journal article" date="2023" name="Insect Mol. Biol.">
        <title>Genome sequencing provides insights into the evolution of gene families encoding plant cell wall-degrading enzymes in longhorned beetles.</title>
        <authorList>
            <person name="Shin N.R."/>
            <person name="Okamura Y."/>
            <person name="Kirsch R."/>
            <person name="Pauchet Y."/>
        </authorList>
    </citation>
    <scope>NUCLEOTIDE SEQUENCE</scope>
    <source>
        <strain evidence="4">RBIC_L_NR</strain>
    </source>
</reference>
<dbReference type="PANTHER" id="PTHR12758:SF19">
    <property type="entry name" value="APOPTOSIS INHIBITOR 5"/>
    <property type="match status" value="1"/>
</dbReference>
<dbReference type="Gene3D" id="1.25.10.10">
    <property type="entry name" value="Leucine-rich Repeat Variant"/>
    <property type="match status" value="1"/>
</dbReference>
<comment type="caution">
    <text evidence="4">The sequence shown here is derived from an EMBL/GenBank/DDBJ whole genome shotgun (WGS) entry which is preliminary data.</text>
</comment>
<feature type="compositionally biased region" description="Polar residues" evidence="3">
    <location>
        <begin position="459"/>
        <end position="468"/>
    </location>
</feature>
<accession>A0AAV8WU11</accession>
<feature type="region of interest" description="Disordered" evidence="3">
    <location>
        <begin position="509"/>
        <end position="544"/>
    </location>
</feature>
<evidence type="ECO:0008006" key="6">
    <source>
        <dbReference type="Google" id="ProtNLM"/>
    </source>
</evidence>
<dbReference type="InterPro" id="IPR008383">
    <property type="entry name" value="API5"/>
</dbReference>
<evidence type="ECO:0000256" key="2">
    <source>
        <dbReference type="ARBA" id="ARBA00022703"/>
    </source>
</evidence>
<feature type="region of interest" description="Disordered" evidence="3">
    <location>
        <begin position="459"/>
        <end position="484"/>
    </location>
</feature>
<dbReference type="GO" id="GO:0006915">
    <property type="term" value="P:apoptotic process"/>
    <property type="evidence" value="ECO:0007669"/>
    <property type="project" value="UniProtKB-KW"/>
</dbReference>
<feature type="compositionally biased region" description="Basic and acidic residues" evidence="3">
    <location>
        <begin position="471"/>
        <end position="484"/>
    </location>
</feature>